<protein>
    <submittedName>
        <fullName evidence="2">Uncharacterized protein</fullName>
    </submittedName>
</protein>
<dbReference type="Proteomes" id="UP000254572">
    <property type="component" value="Unassembled WGS sequence"/>
</dbReference>
<dbReference type="RefSeq" id="WP_115611112.1">
    <property type="nucleotide sequence ID" value="NZ_JBHLZC010000001.1"/>
</dbReference>
<name>A0A381E446_9GAMM</name>
<proteinExistence type="predicted"/>
<gene>
    <name evidence="2" type="ORF">NCTC13294_00845</name>
</gene>
<reference evidence="2 3" key="1">
    <citation type="submission" date="2018-06" db="EMBL/GenBank/DDBJ databases">
        <authorList>
            <consortium name="Pathogen Informatics"/>
            <person name="Doyle S."/>
        </authorList>
    </citation>
    <scope>NUCLEOTIDE SEQUENCE [LARGE SCALE GENOMIC DNA]</scope>
    <source>
        <strain evidence="2 3">NCTC13294</strain>
    </source>
</reference>
<evidence type="ECO:0000313" key="3">
    <source>
        <dbReference type="Proteomes" id="UP000254572"/>
    </source>
</evidence>
<dbReference type="AlphaFoldDB" id="A0A381E446"/>
<evidence type="ECO:0000313" key="2">
    <source>
        <dbReference type="EMBL" id="SUX20833.1"/>
    </source>
</evidence>
<keyword evidence="3" id="KW-1185">Reference proteome</keyword>
<sequence>MNQKDLETVLQAWINASLELAAVMEAQGMTRIAPVLQLASGKDGELSLRIVTPEEEDEDWEMDDFWEDDEEGDA</sequence>
<evidence type="ECO:0000256" key="1">
    <source>
        <dbReference type="SAM" id="MobiDB-lite"/>
    </source>
</evidence>
<accession>A0A381E446</accession>
<feature type="region of interest" description="Disordered" evidence="1">
    <location>
        <begin position="54"/>
        <end position="74"/>
    </location>
</feature>
<organism evidence="2 3">
    <name type="scientific">Cardiobacterium valvarum</name>
    <dbReference type="NCBI Taxonomy" id="194702"/>
    <lineage>
        <taxon>Bacteria</taxon>
        <taxon>Pseudomonadati</taxon>
        <taxon>Pseudomonadota</taxon>
        <taxon>Gammaproteobacteria</taxon>
        <taxon>Cardiobacteriales</taxon>
        <taxon>Cardiobacteriaceae</taxon>
        <taxon>Cardiobacterium</taxon>
    </lineage>
</organism>
<dbReference type="OrthoDB" id="9906417at2"/>
<dbReference type="EMBL" id="UFUW01000001">
    <property type="protein sequence ID" value="SUX20833.1"/>
    <property type="molecule type" value="Genomic_DNA"/>
</dbReference>